<sequence length="271" mass="30653">MRMKRYVCGPVPPLAKAMAEINGENTSMALLAYLLKDNVKVQAVPIDHAGRINDENKLAQEGGMSHFELSQSHVCKPLVRKSSLTTLMSRGQQPEVNITGPTNDKGSTWPSTGKRLADKEHNRFLANKRPSVQEAEDFLTDSILRLIINLHSVMYRAAKSSDKKLNNFPSYYLARTQTRTLWSGTAHSVTNQLKEMLCFGDFRLGVMNLVTKIHFRKLSPSALVKSLRKLQILPTHIARRFIVVHETWNLGEYRTQFYLENSVISITIKSS</sequence>
<evidence type="ECO:0000256" key="1">
    <source>
        <dbReference type="SAM" id="MobiDB-lite"/>
    </source>
</evidence>
<keyword evidence="3" id="KW-1185">Reference proteome</keyword>
<dbReference type="AlphaFoldDB" id="G7Y2J8"/>
<gene>
    <name evidence="2" type="ORF">CLF_100057</name>
</gene>
<reference evidence="2" key="1">
    <citation type="journal article" date="2011" name="Genome Biol.">
        <title>The draft genome of the carcinogenic human liver fluke Clonorchis sinensis.</title>
        <authorList>
            <person name="Wang X."/>
            <person name="Chen W."/>
            <person name="Huang Y."/>
            <person name="Sun J."/>
            <person name="Men J."/>
            <person name="Liu H."/>
            <person name="Luo F."/>
            <person name="Guo L."/>
            <person name="Lv X."/>
            <person name="Deng C."/>
            <person name="Zhou C."/>
            <person name="Fan Y."/>
            <person name="Li X."/>
            <person name="Huang L."/>
            <person name="Hu Y."/>
            <person name="Liang C."/>
            <person name="Hu X."/>
            <person name="Xu J."/>
            <person name="Yu X."/>
        </authorList>
    </citation>
    <scope>NUCLEOTIDE SEQUENCE [LARGE SCALE GENOMIC DNA]</scope>
    <source>
        <strain evidence="2">Henan</strain>
    </source>
</reference>
<feature type="region of interest" description="Disordered" evidence="1">
    <location>
        <begin position="93"/>
        <end position="112"/>
    </location>
</feature>
<dbReference type="EMBL" id="DF142829">
    <property type="protein sequence ID" value="GAA47185.1"/>
    <property type="molecule type" value="Genomic_DNA"/>
</dbReference>
<protein>
    <submittedName>
        <fullName evidence="2">Uncharacterized protein</fullName>
    </submittedName>
</protein>
<evidence type="ECO:0000313" key="2">
    <source>
        <dbReference type="EMBL" id="GAA47185.1"/>
    </source>
</evidence>
<dbReference type="Proteomes" id="UP000008909">
    <property type="component" value="Unassembled WGS sequence"/>
</dbReference>
<accession>G7Y2J8</accession>
<reference key="2">
    <citation type="submission" date="2011-10" db="EMBL/GenBank/DDBJ databases">
        <title>The genome and transcriptome sequence of Clonorchis sinensis provide insights into the carcinogenic liver fluke.</title>
        <authorList>
            <person name="Wang X."/>
            <person name="Huang Y."/>
            <person name="Chen W."/>
            <person name="Liu H."/>
            <person name="Guo L."/>
            <person name="Chen Y."/>
            <person name="Luo F."/>
            <person name="Zhou W."/>
            <person name="Sun J."/>
            <person name="Mao Q."/>
            <person name="Liang P."/>
            <person name="Zhou C."/>
            <person name="Tian Y."/>
            <person name="Men J."/>
            <person name="Lv X."/>
            <person name="Huang L."/>
            <person name="Zhou J."/>
            <person name="Hu Y."/>
            <person name="Li R."/>
            <person name="Zhang F."/>
            <person name="Lei H."/>
            <person name="Li X."/>
            <person name="Hu X."/>
            <person name="Liang C."/>
            <person name="Xu J."/>
            <person name="Wu Z."/>
            <person name="Yu X."/>
        </authorList>
    </citation>
    <scope>NUCLEOTIDE SEQUENCE</scope>
    <source>
        <strain>Henan</strain>
    </source>
</reference>
<evidence type="ECO:0000313" key="3">
    <source>
        <dbReference type="Proteomes" id="UP000008909"/>
    </source>
</evidence>
<feature type="compositionally biased region" description="Polar residues" evidence="1">
    <location>
        <begin position="93"/>
        <end position="111"/>
    </location>
</feature>
<organism evidence="2 3">
    <name type="scientific">Clonorchis sinensis</name>
    <name type="common">Chinese liver fluke</name>
    <dbReference type="NCBI Taxonomy" id="79923"/>
    <lineage>
        <taxon>Eukaryota</taxon>
        <taxon>Metazoa</taxon>
        <taxon>Spiralia</taxon>
        <taxon>Lophotrochozoa</taxon>
        <taxon>Platyhelminthes</taxon>
        <taxon>Trematoda</taxon>
        <taxon>Digenea</taxon>
        <taxon>Opisthorchiida</taxon>
        <taxon>Opisthorchiata</taxon>
        <taxon>Opisthorchiidae</taxon>
        <taxon>Clonorchis</taxon>
    </lineage>
</organism>
<name>G7Y2J8_CLOSI</name>
<proteinExistence type="predicted"/>